<sequence length="178" mass="19084">MSAENLRKAFEAGMQSLAAATGVGLTQPARQRGQEARPSAAAGVSLPEPVRQRGLASVPHSPAMDLGAEPTEGGPSTSAEPEAAYATKRTRQQGRQSAKPECSTGVQQNARPGKAKQRKRMKALLGDTRAPYQPPKKQHREEVVSDCSSISEDEGDVQAARKKRPHRSNKTRHTRGAK</sequence>
<dbReference type="AlphaFoldDB" id="A0ABD0JI05"/>
<feature type="compositionally biased region" description="Basic residues" evidence="1">
    <location>
        <begin position="160"/>
        <end position="178"/>
    </location>
</feature>
<name>A0ABD0JI05_9CAEN</name>
<proteinExistence type="predicted"/>
<organism evidence="2 3">
    <name type="scientific">Batillaria attramentaria</name>
    <dbReference type="NCBI Taxonomy" id="370345"/>
    <lineage>
        <taxon>Eukaryota</taxon>
        <taxon>Metazoa</taxon>
        <taxon>Spiralia</taxon>
        <taxon>Lophotrochozoa</taxon>
        <taxon>Mollusca</taxon>
        <taxon>Gastropoda</taxon>
        <taxon>Caenogastropoda</taxon>
        <taxon>Sorbeoconcha</taxon>
        <taxon>Cerithioidea</taxon>
        <taxon>Batillariidae</taxon>
        <taxon>Batillaria</taxon>
    </lineage>
</organism>
<feature type="region of interest" description="Disordered" evidence="1">
    <location>
        <begin position="23"/>
        <end position="178"/>
    </location>
</feature>
<reference evidence="2 3" key="1">
    <citation type="journal article" date="2023" name="Sci. Data">
        <title>Genome assembly of the Korean intertidal mud-creeper Batillaria attramentaria.</title>
        <authorList>
            <person name="Patra A.K."/>
            <person name="Ho P.T."/>
            <person name="Jun S."/>
            <person name="Lee S.J."/>
            <person name="Kim Y."/>
            <person name="Won Y.J."/>
        </authorList>
    </citation>
    <scope>NUCLEOTIDE SEQUENCE [LARGE SCALE GENOMIC DNA]</scope>
    <source>
        <strain evidence="2">Wonlab-2016</strain>
    </source>
</reference>
<gene>
    <name evidence="2" type="ORF">BaRGS_00034408</name>
</gene>
<accession>A0ABD0JI05</accession>
<evidence type="ECO:0000313" key="3">
    <source>
        <dbReference type="Proteomes" id="UP001519460"/>
    </source>
</evidence>
<evidence type="ECO:0000256" key="1">
    <source>
        <dbReference type="SAM" id="MobiDB-lite"/>
    </source>
</evidence>
<comment type="caution">
    <text evidence="2">The sequence shown here is derived from an EMBL/GenBank/DDBJ whole genome shotgun (WGS) entry which is preliminary data.</text>
</comment>
<keyword evidence="3" id="KW-1185">Reference proteome</keyword>
<protein>
    <submittedName>
        <fullName evidence="2">Uncharacterized protein</fullName>
    </submittedName>
</protein>
<feature type="compositionally biased region" description="Basic residues" evidence="1">
    <location>
        <begin position="113"/>
        <end position="122"/>
    </location>
</feature>
<dbReference type="Proteomes" id="UP001519460">
    <property type="component" value="Unassembled WGS sequence"/>
</dbReference>
<dbReference type="EMBL" id="JACVVK020000439">
    <property type="protein sequence ID" value="KAK7474360.1"/>
    <property type="molecule type" value="Genomic_DNA"/>
</dbReference>
<evidence type="ECO:0000313" key="2">
    <source>
        <dbReference type="EMBL" id="KAK7474360.1"/>
    </source>
</evidence>